<evidence type="ECO:0000313" key="1">
    <source>
        <dbReference type="EMBL" id="OGZ34704.1"/>
    </source>
</evidence>
<dbReference type="EMBL" id="MHMW01000002">
    <property type="protein sequence ID" value="OGZ34704.1"/>
    <property type="molecule type" value="Genomic_DNA"/>
</dbReference>
<dbReference type="AlphaFoldDB" id="A0A1G2F9F2"/>
<gene>
    <name evidence="1" type="ORF">A2Y98_02825</name>
</gene>
<dbReference type="Proteomes" id="UP000179099">
    <property type="component" value="Unassembled WGS sequence"/>
</dbReference>
<proteinExistence type="predicted"/>
<reference evidence="1 2" key="1">
    <citation type="journal article" date="2016" name="Nat. Commun.">
        <title>Thousands of microbial genomes shed light on interconnected biogeochemical processes in an aquifer system.</title>
        <authorList>
            <person name="Anantharaman K."/>
            <person name="Brown C.T."/>
            <person name="Hug L.A."/>
            <person name="Sharon I."/>
            <person name="Castelle C.J."/>
            <person name="Probst A.J."/>
            <person name="Thomas B.C."/>
            <person name="Singh A."/>
            <person name="Wilkins M.J."/>
            <person name="Karaoz U."/>
            <person name="Brodie E.L."/>
            <person name="Williams K.H."/>
            <person name="Hubbard S.S."/>
            <person name="Banfield J.F."/>
        </authorList>
    </citation>
    <scope>NUCLEOTIDE SEQUENCE [LARGE SCALE GENOMIC DNA]</scope>
</reference>
<dbReference type="SUPFAM" id="SSF52172">
    <property type="entry name" value="CheY-like"/>
    <property type="match status" value="1"/>
</dbReference>
<evidence type="ECO:0008006" key="3">
    <source>
        <dbReference type="Google" id="ProtNLM"/>
    </source>
</evidence>
<organism evidence="1 2">
    <name type="scientific">Candidatus Portnoybacteria bacterium RBG_19FT_COMBO_36_7</name>
    <dbReference type="NCBI Taxonomy" id="1801992"/>
    <lineage>
        <taxon>Bacteria</taxon>
        <taxon>Candidatus Portnoyibacteriota</taxon>
    </lineage>
</organism>
<comment type="caution">
    <text evidence="1">The sequence shown here is derived from an EMBL/GenBank/DDBJ whole genome shotgun (WGS) entry which is preliminary data.</text>
</comment>
<evidence type="ECO:0000313" key="2">
    <source>
        <dbReference type="Proteomes" id="UP000179099"/>
    </source>
</evidence>
<dbReference type="InterPro" id="IPR011006">
    <property type="entry name" value="CheY-like_superfamily"/>
</dbReference>
<protein>
    <recommendedName>
        <fullName evidence="3">Response regulatory domain-containing protein</fullName>
    </recommendedName>
</protein>
<name>A0A1G2F9F2_9BACT</name>
<accession>A0A1G2F9F2</accession>
<sequence>MMGRSSFYKKEVDEMARKTVAIINDKDKLGRIQTASLIDGFGYHTFTLPDAGKPGKIEDILPYIHPDLVLIDFDAEHPAWLVGKIKDLVPKAKVLIFSDAILRKIHEWSKAGADNVLLKCTRDGSLKEAIKMWIG</sequence>